<dbReference type="PROSITE" id="PS50113">
    <property type="entry name" value="PAC"/>
    <property type="match status" value="1"/>
</dbReference>
<dbReference type="PROSITE" id="PS50885">
    <property type="entry name" value="HAMP"/>
    <property type="match status" value="1"/>
</dbReference>
<dbReference type="InterPro" id="IPR003660">
    <property type="entry name" value="HAMP_dom"/>
</dbReference>
<evidence type="ECO:0000313" key="10">
    <source>
        <dbReference type="EMBL" id="MCB8874156.1"/>
    </source>
</evidence>
<dbReference type="InterPro" id="IPR051310">
    <property type="entry name" value="MCP_chemotaxis"/>
</dbReference>
<proteinExistence type="inferred from homology"/>
<dbReference type="SMART" id="SM00091">
    <property type="entry name" value="PAS"/>
    <property type="match status" value="2"/>
</dbReference>
<feature type="domain" description="Methyl-accepting transducer" evidence="6">
    <location>
        <begin position="300"/>
        <end position="529"/>
    </location>
</feature>
<comment type="similarity">
    <text evidence="3">Belongs to the methyl-accepting chemotaxis (MCP) protein family.</text>
</comment>
<feature type="domain" description="HAMP" evidence="9">
    <location>
        <begin position="249"/>
        <end position="295"/>
    </location>
</feature>
<feature type="compositionally biased region" description="Basic and acidic residues" evidence="5">
    <location>
        <begin position="306"/>
        <end position="321"/>
    </location>
</feature>
<feature type="domain" description="PAC" evidence="8">
    <location>
        <begin position="202"/>
        <end position="254"/>
    </location>
</feature>
<comment type="subcellular location">
    <subcellularLocation>
        <location evidence="1">Membrane</location>
    </subcellularLocation>
</comment>
<dbReference type="PROSITE" id="PS50111">
    <property type="entry name" value="CHEMOTAXIS_TRANSDUC_2"/>
    <property type="match status" value="1"/>
</dbReference>
<dbReference type="InterPro" id="IPR004089">
    <property type="entry name" value="MCPsignal_dom"/>
</dbReference>
<keyword evidence="4" id="KW-0807">Transducer</keyword>
<dbReference type="NCBIfam" id="TIGR00229">
    <property type="entry name" value="sensory_box"/>
    <property type="match status" value="1"/>
</dbReference>
<dbReference type="GO" id="GO:0016020">
    <property type="term" value="C:membrane"/>
    <property type="evidence" value="ECO:0007669"/>
    <property type="project" value="UniProtKB-SubCell"/>
</dbReference>
<sequence length="570" mass="60826">MPFGWFGRSEKAARLAALDQWPMHVMLADARLTITYINQSLRSFLKDAEAELRKDNPQFTVETVIGSHLDLFLKGQTANLSALAKPLVTSIAIGPLTVDLTIAPVAAGTRVSGFSITWADAAMRQINIDYAAQLDAFSRGQAIIAFSPDGIIRSANENFLKTMGYTLDELVGRHHSLFVGPAEAETAHYQDFWKALRTGQFQSGDFKRFGKGGRTIWIHGAYNPIRDETGAVVKVVKFCSDITPRMESVRRIGDALNALARGVLNQQLDKPLSPELDQLRIDLNSALAALQRTMGQVGQNALSVRHTTEEIRTSTNDLSRRTEQQAASLEETAAALDQLTATVRKAAEGARHARAVVSGAKVDAEKSGGIVREAVKSMDGIEASSNKISQIIGVIDEIAFQTNLLALNAGVEAARAGDAGRGFAVVAQEVRALAQRSADAAKEIKALISTSTQQVSAGVNFVGQTGQALDRIIAQVGEIDTAVSEIAASAQEQSITLGEINTAVNQMDRTTQQNAAMVEQATAACHGLANDAGELSALIDAFTVTGEAETPGASVTRLHDPAALRSRVSA</sequence>
<dbReference type="GO" id="GO:0007165">
    <property type="term" value="P:signal transduction"/>
    <property type="evidence" value="ECO:0007669"/>
    <property type="project" value="UniProtKB-KW"/>
</dbReference>
<name>A0A964DXF6_9PROT</name>
<dbReference type="CDD" id="cd11386">
    <property type="entry name" value="MCP_signal"/>
    <property type="match status" value="1"/>
</dbReference>
<protein>
    <submittedName>
        <fullName evidence="10">Methyl-accepting chemotaxis protein</fullName>
    </submittedName>
</protein>
<dbReference type="SUPFAM" id="SSF55785">
    <property type="entry name" value="PYP-like sensor domain (PAS domain)"/>
    <property type="match status" value="1"/>
</dbReference>
<dbReference type="AlphaFoldDB" id="A0A964DXF6"/>
<dbReference type="PROSITE" id="PS50112">
    <property type="entry name" value="PAS"/>
    <property type="match status" value="1"/>
</dbReference>
<dbReference type="SMART" id="SM00086">
    <property type="entry name" value="PAC"/>
    <property type="match status" value="1"/>
</dbReference>
<evidence type="ECO:0000256" key="3">
    <source>
        <dbReference type="ARBA" id="ARBA00029447"/>
    </source>
</evidence>
<evidence type="ECO:0000256" key="5">
    <source>
        <dbReference type="SAM" id="MobiDB-lite"/>
    </source>
</evidence>
<dbReference type="PANTHER" id="PTHR43531:SF11">
    <property type="entry name" value="METHYL-ACCEPTING CHEMOTAXIS PROTEIN 3"/>
    <property type="match status" value="1"/>
</dbReference>
<accession>A0A964DXF6</accession>
<dbReference type="InterPro" id="IPR013655">
    <property type="entry name" value="PAS_fold_3"/>
</dbReference>
<comment type="caution">
    <text evidence="10">The sequence shown here is derived from an EMBL/GenBank/DDBJ whole genome shotgun (WGS) entry which is preliminary data.</text>
</comment>
<evidence type="ECO:0000313" key="11">
    <source>
        <dbReference type="Proteomes" id="UP000708298"/>
    </source>
</evidence>
<evidence type="ECO:0000259" key="6">
    <source>
        <dbReference type="PROSITE" id="PS50111"/>
    </source>
</evidence>
<dbReference type="FunFam" id="1.10.287.950:FF:000001">
    <property type="entry name" value="Methyl-accepting chemotaxis sensory transducer"/>
    <property type="match status" value="1"/>
</dbReference>
<dbReference type="InterPro" id="IPR000014">
    <property type="entry name" value="PAS"/>
</dbReference>
<keyword evidence="2" id="KW-0145">Chemotaxis</keyword>
<evidence type="ECO:0000259" key="7">
    <source>
        <dbReference type="PROSITE" id="PS50112"/>
    </source>
</evidence>
<dbReference type="Pfam" id="PF08447">
    <property type="entry name" value="PAS_3"/>
    <property type="match status" value="1"/>
</dbReference>
<dbReference type="CDD" id="cd00130">
    <property type="entry name" value="PAS"/>
    <property type="match status" value="1"/>
</dbReference>
<keyword evidence="11" id="KW-1185">Reference proteome</keyword>
<dbReference type="InterPro" id="IPR001610">
    <property type="entry name" value="PAC"/>
</dbReference>
<dbReference type="Proteomes" id="UP000708298">
    <property type="component" value="Unassembled WGS sequence"/>
</dbReference>
<evidence type="ECO:0000259" key="9">
    <source>
        <dbReference type="PROSITE" id="PS50885"/>
    </source>
</evidence>
<dbReference type="InterPro" id="IPR035965">
    <property type="entry name" value="PAS-like_dom_sf"/>
</dbReference>
<dbReference type="SMART" id="SM00283">
    <property type="entry name" value="MA"/>
    <property type="match status" value="1"/>
</dbReference>
<organism evidence="10 11">
    <name type="scientific">Acidisoma silvae</name>
    <dbReference type="NCBI Taxonomy" id="2802396"/>
    <lineage>
        <taxon>Bacteria</taxon>
        <taxon>Pseudomonadati</taxon>
        <taxon>Pseudomonadota</taxon>
        <taxon>Alphaproteobacteria</taxon>
        <taxon>Acetobacterales</taxon>
        <taxon>Acidocellaceae</taxon>
        <taxon>Acidisoma</taxon>
    </lineage>
</organism>
<dbReference type="InterPro" id="IPR000700">
    <property type="entry name" value="PAS-assoc_C"/>
</dbReference>
<feature type="domain" description="PAS" evidence="7">
    <location>
        <begin position="143"/>
        <end position="199"/>
    </location>
</feature>
<evidence type="ECO:0000256" key="4">
    <source>
        <dbReference type="PROSITE-ProRule" id="PRU00284"/>
    </source>
</evidence>
<dbReference type="PANTHER" id="PTHR43531">
    <property type="entry name" value="PROTEIN ICFG"/>
    <property type="match status" value="1"/>
</dbReference>
<dbReference type="Gene3D" id="1.10.287.950">
    <property type="entry name" value="Methyl-accepting chemotaxis protein"/>
    <property type="match status" value="1"/>
</dbReference>
<dbReference type="SUPFAM" id="SSF58104">
    <property type="entry name" value="Methyl-accepting chemotaxis protein (MCP) signaling domain"/>
    <property type="match status" value="1"/>
</dbReference>
<reference evidence="10" key="2">
    <citation type="submission" date="2021-01" db="EMBL/GenBank/DDBJ databases">
        <authorList>
            <person name="Mieszkin S."/>
            <person name="Pouder E."/>
            <person name="Alain K."/>
        </authorList>
    </citation>
    <scope>NUCLEOTIDE SEQUENCE</scope>
    <source>
        <strain evidence="10">HW T2.11</strain>
    </source>
</reference>
<dbReference type="Gene3D" id="3.30.450.20">
    <property type="entry name" value="PAS domain"/>
    <property type="match status" value="2"/>
</dbReference>
<dbReference type="EMBL" id="JAESVB010000001">
    <property type="protein sequence ID" value="MCB8874156.1"/>
    <property type="molecule type" value="Genomic_DNA"/>
</dbReference>
<evidence type="ECO:0000256" key="2">
    <source>
        <dbReference type="ARBA" id="ARBA00022500"/>
    </source>
</evidence>
<reference evidence="10" key="1">
    <citation type="journal article" date="2021" name="Microorganisms">
        <title>Acidisoma silvae sp. nov. and Acidisomacellulosilytica sp. nov., Two Acidophilic Bacteria Isolated from Decaying Wood, Hydrolyzing Cellulose and Producing Poly-3-hydroxybutyrate.</title>
        <authorList>
            <person name="Mieszkin S."/>
            <person name="Pouder E."/>
            <person name="Uroz S."/>
            <person name="Simon-Colin C."/>
            <person name="Alain K."/>
        </authorList>
    </citation>
    <scope>NUCLEOTIDE SEQUENCE</scope>
    <source>
        <strain evidence="10">HW T2.11</strain>
    </source>
</reference>
<dbReference type="RefSeq" id="WP_319799526.1">
    <property type="nucleotide sequence ID" value="NZ_JAESVB010000001.1"/>
</dbReference>
<evidence type="ECO:0000259" key="8">
    <source>
        <dbReference type="PROSITE" id="PS50113"/>
    </source>
</evidence>
<evidence type="ECO:0000256" key="1">
    <source>
        <dbReference type="ARBA" id="ARBA00004370"/>
    </source>
</evidence>
<dbReference type="Pfam" id="PF00015">
    <property type="entry name" value="MCPsignal"/>
    <property type="match status" value="1"/>
</dbReference>
<gene>
    <name evidence="10" type="ORF">ASILVAE211_03095</name>
</gene>
<dbReference type="GO" id="GO:0006935">
    <property type="term" value="P:chemotaxis"/>
    <property type="evidence" value="ECO:0007669"/>
    <property type="project" value="UniProtKB-KW"/>
</dbReference>
<feature type="region of interest" description="Disordered" evidence="5">
    <location>
        <begin position="301"/>
        <end position="321"/>
    </location>
</feature>